<keyword evidence="1" id="KW-0548">Nucleotidyltransferase</keyword>
<reference evidence="1" key="1">
    <citation type="journal article" date="2019" name="Sci. Rep.">
        <title>Draft genome of Tanacetum cinerariifolium, the natural source of mosquito coil.</title>
        <authorList>
            <person name="Yamashiro T."/>
            <person name="Shiraishi A."/>
            <person name="Satake H."/>
            <person name="Nakayama K."/>
        </authorList>
    </citation>
    <scope>NUCLEOTIDE SEQUENCE</scope>
</reference>
<comment type="caution">
    <text evidence="1">The sequence shown here is derived from an EMBL/GenBank/DDBJ whole genome shotgun (WGS) entry which is preliminary data.</text>
</comment>
<sequence>EGAIELRRWFEKTKSVFKIGECAEGKKVKFATATLGGPALTWWKTKVVTMGLEMVNQMP</sequence>
<evidence type="ECO:0000313" key="1">
    <source>
        <dbReference type="EMBL" id="GFD24009.1"/>
    </source>
</evidence>
<protein>
    <submittedName>
        <fullName evidence="1">Putative reverse transcriptase domain-containing protein</fullName>
    </submittedName>
</protein>
<feature type="non-terminal residue" evidence="1">
    <location>
        <position position="1"/>
    </location>
</feature>
<dbReference type="EMBL" id="BKCJ011349147">
    <property type="protein sequence ID" value="GFD24009.1"/>
    <property type="molecule type" value="Genomic_DNA"/>
</dbReference>
<keyword evidence="1" id="KW-0808">Transferase</keyword>
<name>A0A699US71_TANCI</name>
<accession>A0A699US71</accession>
<dbReference type="AlphaFoldDB" id="A0A699US71"/>
<proteinExistence type="predicted"/>
<dbReference type="GO" id="GO:0003964">
    <property type="term" value="F:RNA-directed DNA polymerase activity"/>
    <property type="evidence" value="ECO:0007669"/>
    <property type="project" value="UniProtKB-KW"/>
</dbReference>
<gene>
    <name evidence="1" type="ORF">Tci_895978</name>
</gene>
<organism evidence="1">
    <name type="scientific">Tanacetum cinerariifolium</name>
    <name type="common">Dalmatian daisy</name>
    <name type="synonym">Chrysanthemum cinerariifolium</name>
    <dbReference type="NCBI Taxonomy" id="118510"/>
    <lineage>
        <taxon>Eukaryota</taxon>
        <taxon>Viridiplantae</taxon>
        <taxon>Streptophyta</taxon>
        <taxon>Embryophyta</taxon>
        <taxon>Tracheophyta</taxon>
        <taxon>Spermatophyta</taxon>
        <taxon>Magnoliopsida</taxon>
        <taxon>eudicotyledons</taxon>
        <taxon>Gunneridae</taxon>
        <taxon>Pentapetalae</taxon>
        <taxon>asterids</taxon>
        <taxon>campanulids</taxon>
        <taxon>Asterales</taxon>
        <taxon>Asteraceae</taxon>
        <taxon>Asteroideae</taxon>
        <taxon>Anthemideae</taxon>
        <taxon>Anthemidinae</taxon>
        <taxon>Tanacetum</taxon>
    </lineage>
</organism>
<keyword evidence="1" id="KW-0695">RNA-directed DNA polymerase</keyword>